<dbReference type="InterPro" id="IPR001279">
    <property type="entry name" value="Metallo-B-lactamas"/>
</dbReference>
<reference evidence="9 11" key="1">
    <citation type="submission" date="2018-06" db="EMBL/GenBank/DDBJ databases">
        <authorList>
            <consortium name="Pathogen Informatics"/>
            <person name="Doyle S."/>
        </authorList>
    </citation>
    <scope>NUCLEOTIDE SEQUENCE [LARGE SCALE GENOMIC DNA]</scope>
    <source>
        <strain evidence="9 11">NCTC11159</strain>
    </source>
</reference>
<reference evidence="10 12" key="2">
    <citation type="submission" date="2019-03" db="EMBL/GenBank/DDBJ databases">
        <title>Genomic Encyclopedia of Type Strains, Phase IV (KMG-IV): sequencing the most valuable type-strain genomes for metagenomic binning, comparative biology and taxonomic classification.</title>
        <authorList>
            <person name="Goeker M."/>
        </authorList>
    </citation>
    <scope>NUCLEOTIDE SEQUENCE [LARGE SCALE GENOMIC DNA]</scope>
    <source>
        <strain evidence="10 12">DSM 3764</strain>
    </source>
</reference>
<comment type="function">
    <text evidence="7">Thiolesterase that catalyzes the hydrolysis of S-D-lactoyl-glutathione to form glutathione and D-lactic acid.</text>
</comment>
<dbReference type="InterPro" id="IPR017782">
    <property type="entry name" value="Hydroxyacylglutathione_Hdrlase"/>
</dbReference>
<feature type="domain" description="Metallo-beta-lactamase" evidence="8">
    <location>
        <begin position="12"/>
        <end position="162"/>
    </location>
</feature>
<dbReference type="AlphaFoldDB" id="A0A377SXA8"/>
<evidence type="ECO:0000313" key="12">
    <source>
        <dbReference type="Proteomes" id="UP000295794"/>
    </source>
</evidence>
<dbReference type="OrthoDB" id="9802248at2"/>
<dbReference type="UniPathway" id="UPA00619">
    <property type="reaction ID" value="UER00676"/>
</dbReference>
<name>A0A377SXA8_9NEIS</name>
<dbReference type="SUPFAM" id="SSF56281">
    <property type="entry name" value="Metallo-hydrolase/oxidoreductase"/>
    <property type="match status" value="1"/>
</dbReference>
<evidence type="ECO:0000256" key="5">
    <source>
        <dbReference type="ARBA" id="ARBA00022801"/>
    </source>
</evidence>
<feature type="binding site" evidence="7">
    <location>
        <position position="162"/>
    </location>
    <ligand>
        <name>Zn(2+)</name>
        <dbReference type="ChEBI" id="CHEBI:29105"/>
        <label>2</label>
    </ligand>
</feature>
<dbReference type="InterPro" id="IPR035680">
    <property type="entry name" value="Clx_II_MBL"/>
</dbReference>
<dbReference type="PANTHER" id="PTHR43705">
    <property type="entry name" value="HYDROXYACYLGLUTATHIONE HYDROLASE"/>
    <property type="match status" value="1"/>
</dbReference>
<evidence type="ECO:0000256" key="2">
    <source>
        <dbReference type="ARBA" id="ARBA00004963"/>
    </source>
</evidence>
<feature type="binding site" evidence="7">
    <location>
        <position position="53"/>
    </location>
    <ligand>
        <name>Zn(2+)</name>
        <dbReference type="ChEBI" id="CHEBI:29105"/>
        <label>1</label>
    </ligand>
</feature>
<feature type="binding site" evidence="7">
    <location>
        <position position="107"/>
    </location>
    <ligand>
        <name>Zn(2+)</name>
        <dbReference type="ChEBI" id="CHEBI:29105"/>
        <label>1</label>
    </ligand>
</feature>
<comment type="subunit">
    <text evidence="7">Monomer.</text>
</comment>
<dbReference type="GO" id="GO:0046872">
    <property type="term" value="F:metal ion binding"/>
    <property type="evidence" value="ECO:0007669"/>
    <property type="project" value="UniProtKB-KW"/>
</dbReference>
<dbReference type="EC" id="3.1.2.6" evidence="7"/>
<dbReference type="Proteomes" id="UP000255108">
    <property type="component" value="Unassembled WGS sequence"/>
</dbReference>
<comment type="pathway">
    <text evidence="2 7">Secondary metabolite metabolism; methylglyoxal degradation; (R)-lactate from methylglyoxal: step 2/2.</text>
</comment>
<dbReference type="GO" id="GO:0004416">
    <property type="term" value="F:hydroxyacylglutathione hydrolase activity"/>
    <property type="evidence" value="ECO:0007669"/>
    <property type="project" value="UniProtKB-UniRule"/>
</dbReference>
<dbReference type="NCBIfam" id="TIGR03413">
    <property type="entry name" value="GSH_gloB"/>
    <property type="match status" value="1"/>
</dbReference>
<feature type="binding site" evidence="7">
    <location>
        <position position="58"/>
    </location>
    <ligand>
        <name>Zn(2+)</name>
        <dbReference type="ChEBI" id="CHEBI:29105"/>
        <label>2</label>
    </ligand>
</feature>
<dbReference type="InterPro" id="IPR032282">
    <property type="entry name" value="HAGH_C"/>
</dbReference>
<dbReference type="Pfam" id="PF16123">
    <property type="entry name" value="HAGH_C"/>
    <property type="match status" value="1"/>
</dbReference>
<gene>
    <name evidence="7 9" type="primary">gloB</name>
    <name evidence="10" type="ORF">EV682_1277</name>
    <name evidence="9" type="ORF">NCTC11159_04629</name>
</gene>
<evidence type="ECO:0000256" key="7">
    <source>
        <dbReference type="HAMAP-Rule" id="MF_01374"/>
    </source>
</evidence>
<feature type="binding site" evidence="7">
    <location>
        <position position="124"/>
    </location>
    <ligand>
        <name>Zn(2+)</name>
        <dbReference type="ChEBI" id="CHEBI:29105"/>
        <label>2</label>
    </ligand>
</feature>
<evidence type="ECO:0000313" key="11">
    <source>
        <dbReference type="Proteomes" id="UP000255108"/>
    </source>
</evidence>
<comment type="cofactor">
    <cofactor evidence="7">
        <name>Zn(2+)</name>
        <dbReference type="ChEBI" id="CHEBI:29105"/>
    </cofactor>
    <text evidence="7">Binds 2 Zn(2+) ions per subunit.</text>
</comment>
<keyword evidence="6 7" id="KW-0862">Zinc</keyword>
<evidence type="ECO:0000259" key="8">
    <source>
        <dbReference type="SMART" id="SM00849"/>
    </source>
</evidence>
<evidence type="ECO:0000313" key="9">
    <source>
        <dbReference type="EMBL" id="STR46025.1"/>
    </source>
</evidence>
<comment type="similarity">
    <text evidence="3 7">Belongs to the metallo-beta-lactamase superfamily. Glyoxalase II family.</text>
</comment>
<dbReference type="HAMAP" id="MF_01374">
    <property type="entry name" value="Glyoxalase_2"/>
    <property type="match status" value="1"/>
</dbReference>
<protein>
    <recommendedName>
        <fullName evidence="7">Hydroxyacylglutathione hydrolase</fullName>
        <ecNumber evidence="7">3.1.2.6</ecNumber>
    </recommendedName>
    <alternativeName>
        <fullName evidence="7">Glyoxalase II</fullName>
        <shortName evidence="7">Glx II</shortName>
    </alternativeName>
</protein>
<dbReference type="Pfam" id="PF00753">
    <property type="entry name" value="Lactamase_B"/>
    <property type="match status" value="1"/>
</dbReference>
<evidence type="ECO:0000313" key="10">
    <source>
        <dbReference type="EMBL" id="TCU81137.1"/>
    </source>
</evidence>
<dbReference type="SMART" id="SM00849">
    <property type="entry name" value="Lactamase_B"/>
    <property type="match status" value="1"/>
</dbReference>
<proteinExistence type="inferred from homology"/>
<dbReference type="InterPro" id="IPR050110">
    <property type="entry name" value="Glyoxalase_II_hydrolase"/>
</dbReference>
<keyword evidence="5 7" id="KW-0378">Hydrolase</keyword>
<evidence type="ECO:0000256" key="4">
    <source>
        <dbReference type="ARBA" id="ARBA00022723"/>
    </source>
</evidence>
<feature type="binding site" evidence="7">
    <location>
        <position position="57"/>
    </location>
    <ligand>
        <name>Zn(2+)</name>
        <dbReference type="ChEBI" id="CHEBI:29105"/>
        <label>2</label>
    </ligand>
</feature>
<comment type="catalytic activity">
    <reaction evidence="1 7">
        <text>an S-(2-hydroxyacyl)glutathione + H2O = a 2-hydroxy carboxylate + glutathione + H(+)</text>
        <dbReference type="Rhea" id="RHEA:21864"/>
        <dbReference type="ChEBI" id="CHEBI:15377"/>
        <dbReference type="ChEBI" id="CHEBI:15378"/>
        <dbReference type="ChEBI" id="CHEBI:57925"/>
        <dbReference type="ChEBI" id="CHEBI:58896"/>
        <dbReference type="ChEBI" id="CHEBI:71261"/>
        <dbReference type="EC" id="3.1.2.6"/>
    </reaction>
</comment>
<accession>A0A377SXA8</accession>
<feature type="binding site" evidence="7">
    <location>
        <position position="124"/>
    </location>
    <ligand>
        <name>Zn(2+)</name>
        <dbReference type="ChEBI" id="CHEBI:29105"/>
        <label>1</label>
    </ligand>
</feature>
<dbReference type="Proteomes" id="UP000295794">
    <property type="component" value="Unassembled WGS sequence"/>
</dbReference>
<organism evidence="9 11">
    <name type="scientific">Iodobacter fluviatilis</name>
    <dbReference type="NCBI Taxonomy" id="537"/>
    <lineage>
        <taxon>Bacteria</taxon>
        <taxon>Pseudomonadati</taxon>
        <taxon>Pseudomonadota</taxon>
        <taxon>Betaproteobacteria</taxon>
        <taxon>Neisseriales</taxon>
        <taxon>Chitinibacteraceae</taxon>
        <taxon>Iodobacter</taxon>
    </lineage>
</organism>
<evidence type="ECO:0000256" key="6">
    <source>
        <dbReference type="ARBA" id="ARBA00022833"/>
    </source>
</evidence>
<keyword evidence="4 7" id="KW-0479">Metal-binding</keyword>
<dbReference type="InterPro" id="IPR036866">
    <property type="entry name" value="RibonucZ/Hydroxyglut_hydro"/>
</dbReference>
<keyword evidence="12" id="KW-1185">Reference proteome</keyword>
<dbReference type="Gene3D" id="3.60.15.10">
    <property type="entry name" value="Ribonuclease Z/Hydroxyacylglutathione hydrolase-like"/>
    <property type="match status" value="1"/>
</dbReference>
<dbReference type="EMBL" id="UGHR01000007">
    <property type="protein sequence ID" value="STR46025.1"/>
    <property type="molecule type" value="Genomic_DNA"/>
</dbReference>
<dbReference type="EMBL" id="SMBT01000027">
    <property type="protein sequence ID" value="TCU81137.1"/>
    <property type="molecule type" value="Genomic_DNA"/>
</dbReference>
<dbReference type="PANTHER" id="PTHR43705:SF1">
    <property type="entry name" value="HYDROXYACYLGLUTATHIONE HYDROLASE GLOB"/>
    <property type="match status" value="1"/>
</dbReference>
<evidence type="ECO:0000256" key="3">
    <source>
        <dbReference type="ARBA" id="ARBA00006759"/>
    </source>
</evidence>
<evidence type="ECO:0000256" key="1">
    <source>
        <dbReference type="ARBA" id="ARBA00001623"/>
    </source>
</evidence>
<dbReference type="GO" id="GO:0019243">
    <property type="term" value="P:methylglyoxal catabolic process to D-lactate via S-lactoyl-glutathione"/>
    <property type="evidence" value="ECO:0007669"/>
    <property type="project" value="UniProtKB-UniRule"/>
</dbReference>
<sequence length="250" mass="27871">MIRISAVPIFEDNYIWVLQKGRHAIAVDPGDALPLIHYLKENQLELAGVLITHHHHDHIDGLPVLWSHYQMPVFGPAGIKNVSNPVQEGETLHLLDTDFKVLAVPGHTLDHLAYVGADALFCGDTLFAAGCGRLFEGNAEQMYTSLQRFAALPDHTLVCCTHEYTLANLKFALAVEPDNQALLERIQSDTALRQQALSTLPSTIAKEKASNPYLRCNQKSVIHAARQQNPHTETAVEIFAALRKWKDNFR</sequence>
<feature type="binding site" evidence="7">
    <location>
        <position position="55"/>
    </location>
    <ligand>
        <name>Zn(2+)</name>
        <dbReference type="ChEBI" id="CHEBI:29105"/>
        <label>1</label>
    </ligand>
</feature>
<dbReference type="PIRSF" id="PIRSF005457">
    <property type="entry name" value="Glx"/>
    <property type="match status" value="1"/>
</dbReference>
<dbReference type="RefSeq" id="WP_115230222.1">
    <property type="nucleotide sequence ID" value="NZ_CAWOLO010000027.1"/>
</dbReference>
<dbReference type="CDD" id="cd07723">
    <property type="entry name" value="hydroxyacylglutathione_hydrolase_MBL-fold"/>
    <property type="match status" value="1"/>
</dbReference>